<gene>
    <name evidence="3" type="ORF">UFOPK1493_03896</name>
</gene>
<sequence length="292" mass="30890">MASRRASRIGPVLVTGANSGIGLASVLQFAARGWDAWGTVRSEAKADLLTDAARAAGVSDRVHPVVLDVSDHEAVVARWPELPDFHAVVNNAGYSELGAVEEVTAEQARRQLDVNLVAPAVVASCALPAMRARRTGRIVMISSIAGRAAILPLNGWYHASKYGLEALSDVLRMEVAGFGVKVVLIEPGFFKTEIEQRAGAQAAERSADEASPYRAAYARMEATSSMITRLAPPPDLVARTIVHAVETSRPLTRYLVGADALTIAATTPFVPKVVSDTIARFTAGLQGGASDH</sequence>
<organism evidence="3">
    <name type="scientific">freshwater metagenome</name>
    <dbReference type="NCBI Taxonomy" id="449393"/>
    <lineage>
        <taxon>unclassified sequences</taxon>
        <taxon>metagenomes</taxon>
        <taxon>ecological metagenomes</taxon>
    </lineage>
</organism>
<keyword evidence="2" id="KW-0560">Oxidoreductase</keyword>
<evidence type="ECO:0000256" key="1">
    <source>
        <dbReference type="ARBA" id="ARBA00006484"/>
    </source>
</evidence>
<reference evidence="3" key="1">
    <citation type="submission" date="2020-05" db="EMBL/GenBank/DDBJ databases">
        <authorList>
            <person name="Chiriac C."/>
            <person name="Salcher M."/>
            <person name="Ghai R."/>
            <person name="Kavagutti S V."/>
        </authorList>
    </citation>
    <scope>NUCLEOTIDE SEQUENCE</scope>
</reference>
<dbReference type="Gene3D" id="3.40.50.720">
    <property type="entry name" value="NAD(P)-binding Rossmann-like Domain"/>
    <property type="match status" value="1"/>
</dbReference>
<proteinExistence type="inferred from homology"/>
<dbReference type="InterPro" id="IPR036291">
    <property type="entry name" value="NAD(P)-bd_dom_sf"/>
</dbReference>
<evidence type="ECO:0000313" key="3">
    <source>
        <dbReference type="EMBL" id="CAB4593923.1"/>
    </source>
</evidence>
<name>A0A6J6G3U2_9ZZZZ</name>
<dbReference type="PRINTS" id="PR00080">
    <property type="entry name" value="SDRFAMILY"/>
</dbReference>
<dbReference type="GO" id="GO:0016491">
    <property type="term" value="F:oxidoreductase activity"/>
    <property type="evidence" value="ECO:0007669"/>
    <property type="project" value="UniProtKB-KW"/>
</dbReference>
<comment type="similarity">
    <text evidence="1">Belongs to the short-chain dehydrogenases/reductases (SDR) family.</text>
</comment>
<dbReference type="EMBL" id="CAEZSR010000254">
    <property type="protein sequence ID" value="CAB4593923.1"/>
    <property type="molecule type" value="Genomic_DNA"/>
</dbReference>
<dbReference type="PRINTS" id="PR00081">
    <property type="entry name" value="GDHRDH"/>
</dbReference>
<dbReference type="InterPro" id="IPR002347">
    <property type="entry name" value="SDR_fam"/>
</dbReference>
<dbReference type="Pfam" id="PF00106">
    <property type="entry name" value="adh_short"/>
    <property type="match status" value="1"/>
</dbReference>
<evidence type="ECO:0000256" key="2">
    <source>
        <dbReference type="ARBA" id="ARBA00023002"/>
    </source>
</evidence>
<dbReference type="InterPro" id="IPR051911">
    <property type="entry name" value="SDR_oxidoreductase"/>
</dbReference>
<dbReference type="PANTHER" id="PTHR43976:SF16">
    <property type="entry name" value="SHORT-CHAIN DEHYDROGENASE_REDUCTASE FAMILY PROTEIN"/>
    <property type="match status" value="1"/>
</dbReference>
<protein>
    <submittedName>
        <fullName evidence="3">Unannotated protein</fullName>
    </submittedName>
</protein>
<accession>A0A6J6G3U2</accession>
<dbReference type="SUPFAM" id="SSF51735">
    <property type="entry name" value="NAD(P)-binding Rossmann-fold domains"/>
    <property type="match status" value="1"/>
</dbReference>
<dbReference type="PANTHER" id="PTHR43976">
    <property type="entry name" value="SHORT CHAIN DEHYDROGENASE"/>
    <property type="match status" value="1"/>
</dbReference>
<dbReference type="AlphaFoldDB" id="A0A6J6G3U2"/>